<evidence type="ECO:0000256" key="1">
    <source>
        <dbReference type="SAM" id="MobiDB-lite"/>
    </source>
</evidence>
<dbReference type="Gene3D" id="3.30.830.10">
    <property type="entry name" value="Metalloenzyme, LuxS/M16 peptidase-like"/>
    <property type="match status" value="2"/>
</dbReference>
<dbReference type="InterPro" id="IPR011249">
    <property type="entry name" value="Metalloenz_LuxS/M16"/>
</dbReference>
<protein>
    <recommendedName>
        <fullName evidence="5">Zn-dependent peptidase</fullName>
    </recommendedName>
</protein>
<organism evidence="3 4">
    <name type="scientific">Promicromonospora umidemergens</name>
    <dbReference type="NCBI Taxonomy" id="629679"/>
    <lineage>
        <taxon>Bacteria</taxon>
        <taxon>Bacillati</taxon>
        <taxon>Actinomycetota</taxon>
        <taxon>Actinomycetes</taxon>
        <taxon>Micrococcales</taxon>
        <taxon>Promicromonosporaceae</taxon>
        <taxon>Promicromonospora</taxon>
    </lineage>
</organism>
<feature type="transmembrane region" description="Helical" evidence="2">
    <location>
        <begin position="556"/>
        <end position="574"/>
    </location>
</feature>
<evidence type="ECO:0000313" key="3">
    <source>
        <dbReference type="EMBL" id="GAA4689720.1"/>
    </source>
</evidence>
<feature type="region of interest" description="Disordered" evidence="1">
    <location>
        <begin position="488"/>
        <end position="508"/>
    </location>
</feature>
<accession>A0ABP8WH63</accession>
<keyword evidence="2" id="KW-0812">Transmembrane</keyword>
<comment type="caution">
    <text evidence="3">The sequence shown here is derived from an EMBL/GenBank/DDBJ whole genome shotgun (WGS) entry which is preliminary data.</text>
</comment>
<keyword evidence="2" id="KW-1133">Transmembrane helix</keyword>
<feature type="transmembrane region" description="Helical" evidence="2">
    <location>
        <begin position="521"/>
        <end position="544"/>
    </location>
</feature>
<evidence type="ECO:0000313" key="4">
    <source>
        <dbReference type="Proteomes" id="UP001500843"/>
    </source>
</evidence>
<keyword evidence="2" id="KW-0472">Membrane</keyword>
<evidence type="ECO:0008006" key="5">
    <source>
        <dbReference type="Google" id="ProtNLM"/>
    </source>
</evidence>
<dbReference type="RefSeq" id="WP_253871011.1">
    <property type="nucleotide sequence ID" value="NZ_BAABHM010000004.1"/>
</dbReference>
<dbReference type="EMBL" id="BAABHM010000004">
    <property type="protein sequence ID" value="GAA4689720.1"/>
    <property type="molecule type" value="Genomic_DNA"/>
</dbReference>
<sequence length="583" mass="61513">MTAAFPNLADFPGITAAEADGVPVLLAPRTGNTAGGIIFRVGSAHETLATSGITHLIEHLALRDQVLSDAHLNGHTHADVTVFHVAGSTSDVVAYLNDVCAALRELPVDLIETEKDILRSEAEGRSTGFGGRMRINRHGARGFGLAGYGERGLDRITADEVLGWSATRFTRENALAWISADALPEGLDLRLPTAGRRPPPVLTNVLPDTPAYLTGLQDGVAFDTVVPRGYTAQIASRVLREVLHRDLRGNADIAGTLDVGYEILDDDLARVSVTVQAAEDRPDAAVGGLADALGGLRFHVAPDDLAAARAEALDEIAAVASAPPADLLPALAHRVISGRPLVGPVQARAKIEQVTADDVRAMAREMWSGALWFGPGVMDWAGIAPAPVWSQERGRGRTFRRKDAPDVALVLAAEGVSLVTPDGAVTVRFDDCVLLECVPDGARVLTGADGFRIVIEPTLYEALGVWDVVQHVDPRVSASVTVQLPARDPGDIPVAEPPPPTATGARGRWGLWGGDRSGGPVSVMATVVLVAALWVVGIVVLGGGQLLLSELLDFELRLGLLPVLALVWASIGLVRQRHGKSDR</sequence>
<dbReference type="SUPFAM" id="SSF63411">
    <property type="entry name" value="LuxS/MPP-like metallohydrolase"/>
    <property type="match status" value="2"/>
</dbReference>
<dbReference type="Proteomes" id="UP001500843">
    <property type="component" value="Unassembled WGS sequence"/>
</dbReference>
<keyword evidence="4" id="KW-1185">Reference proteome</keyword>
<gene>
    <name evidence="3" type="ORF">GCM10023198_05360</name>
</gene>
<evidence type="ECO:0000256" key="2">
    <source>
        <dbReference type="SAM" id="Phobius"/>
    </source>
</evidence>
<name>A0ABP8WH63_9MICO</name>
<proteinExistence type="predicted"/>
<reference evidence="4" key="1">
    <citation type="journal article" date="2019" name="Int. J. Syst. Evol. Microbiol.">
        <title>The Global Catalogue of Microorganisms (GCM) 10K type strain sequencing project: providing services to taxonomists for standard genome sequencing and annotation.</title>
        <authorList>
            <consortium name="The Broad Institute Genomics Platform"/>
            <consortium name="The Broad Institute Genome Sequencing Center for Infectious Disease"/>
            <person name="Wu L."/>
            <person name="Ma J."/>
        </authorList>
    </citation>
    <scope>NUCLEOTIDE SEQUENCE [LARGE SCALE GENOMIC DNA]</scope>
    <source>
        <strain evidence="4">JCM 17975</strain>
    </source>
</reference>